<proteinExistence type="predicted"/>
<dbReference type="SUPFAM" id="SSF47598">
    <property type="entry name" value="Ribbon-helix-helix"/>
    <property type="match status" value="1"/>
</dbReference>
<dbReference type="InterPro" id="IPR010985">
    <property type="entry name" value="Ribbon_hlx_hlx"/>
</dbReference>
<sequence length="64" mass="7573">MGHILEKNTTEKGKAKKQVPLRLSQSLYNEIAQWAEDDFRSMNGQIEYLLTECVKYRKKKLNKE</sequence>
<accession>A0ABS2EHG4</accession>
<comment type="caution">
    <text evidence="1">The sequence shown here is derived from an EMBL/GenBank/DDBJ whole genome shotgun (WGS) entry which is preliminary data.</text>
</comment>
<organism evidence="1 2">
    <name type="scientific">Drancourtella massiliensis</name>
    <dbReference type="NCBI Taxonomy" id="1632013"/>
    <lineage>
        <taxon>Bacteria</taxon>
        <taxon>Bacillati</taxon>
        <taxon>Bacillota</taxon>
        <taxon>Clostridia</taxon>
        <taxon>Eubacteriales</taxon>
        <taxon>Oscillospiraceae</taxon>
        <taxon>Drancourtella</taxon>
    </lineage>
</organism>
<evidence type="ECO:0000313" key="1">
    <source>
        <dbReference type="EMBL" id="MBM6744423.1"/>
    </source>
</evidence>
<dbReference type="EMBL" id="JACJKH010000014">
    <property type="protein sequence ID" value="MBM6744423.1"/>
    <property type="molecule type" value="Genomic_DNA"/>
</dbReference>
<keyword evidence="2" id="KW-1185">Reference proteome</keyword>
<dbReference type="Gene3D" id="1.10.1220.10">
    <property type="entry name" value="Met repressor-like"/>
    <property type="match status" value="1"/>
</dbReference>
<gene>
    <name evidence="1" type="ORF">H6A32_08890</name>
</gene>
<protein>
    <recommendedName>
        <fullName evidence="3">PTS ascorbate transporter subunit IIC</fullName>
    </recommendedName>
</protein>
<dbReference type="InterPro" id="IPR013321">
    <property type="entry name" value="Arc_rbn_hlx_hlx"/>
</dbReference>
<name>A0ABS2EHG4_9FIRM</name>
<evidence type="ECO:0000313" key="2">
    <source>
        <dbReference type="Proteomes" id="UP000775686"/>
    </source>
</evidence>
<evidence type="ECO:0008006" key="3">
    <source>
        <dbReference type="Google" id="ProtNLM"/>
    </source>
</evidence>
<reference evidence="1 2" key="1">
    <citation type="journal article" date="2021" name="Sci. Rep.">
        <title>The distribution of antibiotic resistance genes in chicken gut microbiota commensals.</title>
        <authorList>
            <person name="Juricova H."/>
            <person name="Matiasovicova J."/>
            <person name="Kubasova T."/>
            <person name="Cejkova D."/>
            <person name="Rychlik I."/>
        </authorList>
    </citation>
    <scope>NUCLEOTIDE SEQUENCE [LARGE SCALE GENOMIC DNA]</scope>
    <source>
        <strain evidence="1 2">An770</strain>
    </source>
</reference>
<dbReference type="Proteomes" id="UP000775686">
    <property type="component" value="Unassembled WGS sequence"/>
</dbReference>